<gene>
    <name evidence="2" type="ORF">KC622_01780</name>
</gene>
<evidence type="ECO:0000313" key="3">
    <source>
        <dbReference type="Proteomes" id="UP000748332"/>
    </source>
</evidence>
<reference evidence="2" key="2">
    <citation type="journal article" date="2021" name="Microbiome">
        <title>Successional dynamics and alternative stable states in a saline activated sludge microbial community over 9 years.</title>
        <authorList>
            <person name="Wang Y."/>
            <person name="Ye J."/>
            <person name="Ju F."/>
            <person name="Liu L."/>
            <person name="Boyd J.A."/>
            <person name="Deng Y."/>
            <person name="Parks D.H."/>
            <person name="Jiang X."/>
            <person name="Yin X."/>
            <person name="Woodcroft B.J."/>
            <person name="Tyson G.W."/>
            <person name="Hugenholtz P."/>
            <person name="Polz M.F."/>
            <person name="Zhang T."/>
        </authorList>
    </citation>
    <scope>NUCLEOTIDE SEQUENCE</scope>
    <source>
        <strain evidence="2">HKST-UBA16</strain>
    </source>
</reference>
<accession>A0A955HXW5</accession>
<dbReference type="EMBL" id="JAGQLM010000070">
    <property type="protein sequence ID" value="MCA9375041.1"/>
    <property type="molecule type" value="Genomic_DNA"/>
</dbReference>
<sequence>MTYVPFEHGSSLQLRKLYPHAPDHLEVKVVTLLSDNDLSKIDLTKDVHYYIPWKAKLSVDYEDKNYRKLLKEAFSSRKKVKLLDLPDDMPSIALHVRVGSGTDNLSQTIDAPDKSSQQKKGRTTDKLFPGKFPSLSYYCEQIKHICKMLDNQHVYVHIFTDSERPEALVQSLKRTLSLDTVHFSYIKSKERSFYGVVEDFINLCRFEYIIRPRSWFSIMAEAVADWKISISPHKDGYIWQDNKIHITHVRTLVRDGDSVSTIEL</sequence>
<evidence type="ECO:0000256" key="1">
    <source>
        <dbReference type="SAM" id="MobiDB-lite"/>
    </source>
</evidence>
<organism evidence="2 3">
    <name type="scientific">Candidatus Dojkabacteria bacterium</name>
    <dbReference type="NCBI Taxonomy" id="2099670"/>
    <lineage>
        <taxon>Bacteria</taxon>
        <taxon>Candidatus Dojkabacteria</taxon>
    </lineage>
</organism>
<evidence type="ECO:0000313" key="2">
    <source>
        <dbReference type="EMBL" id="MCA9375041.1"/>
    </source>
</evidence>
<dbReference type="AlphaFoldDB" id="A0A955HXW5"/>
<proteinExistence type="predicted"/>
<feature type="region of interest" description="Disordered" evidence="1">
    <location>
        <begin position="104"/>
        <end position="123"/>
    </location>
</feature>
<comment type="caution">
    <text evidence="2">The sequence shown here is derived from an EMBL/GenBank/DDBJ whole genome shotgun (WGS) entry which is preliminary data.</text>
</comment>
<name>A0A955HXW5_9BACT</name>
<protein>
    <submittedName>
        <fullName evidence="2">Uncharacterized protein</fullName>
    </submittedName>
</protein>
<reference evidence="2" key="1">
    <citation type="submission" date="2020-04" db="EMBL/GenBank/DDBJ databases">
        <authorList>
            <person name="Zhang T."/>
        </authorList>
    </citation>
    <scope>NUCLEOTIDE SEQUENCE</scope>
    <source>
        <strain evidence="2">HKST-UBA16</strain>
    </source>
</reference>
<dbReference type="Proteomes" id="UP000748332">
    <property type="component" value="Unassembled WGS sequence"/>
</dbReference>